<sequence length="124" mass="14429">MAVTHLRQSPYRGTNGKTPLQVFMKDEIREVDILIPEIKKTEVENIFSFRYMQIRPDLNSNWTNCIIIAKIGNKTYTVTDMKISRLTRRTKVKIKKNSCIPGELKMKIMEKFGDRIFTGGEMLS</sequence>
<dbReference type="AlphaFoldDB" id="A0A0K0EAZ2"/>
<dbReference type="WBParaSite" id="SSTP_0000666450.1">
    <property type="protein sequence ID" value="SSTP_0000666450.1"/>
    <property type="gene ID" value="SSTP_0000666450"/>
</dbReference>
<name>A0A0K0EAZ2_STRER</name>
<organism evidence="2">
    <name type="scientific">Strongyloides stercoralis</name>
    <name type="common">Threadworm</name>
    <dbReference type="NCBI Taxonomy" id="6248"/>
    <lineage>
        <taxon>Eukaryota</taxon>
        <taxon>Metazoa</taxon>
        <taxon>Ecdysozoa</taxon>
        <taxon>Nematoda</taxon>
        <taxon>Chromadorea</taxon>
        <taxon>Rhabditida</taxon>
        <taxon>Tylenchina</taxon>
        <taxon>Panagrolaimomorpha</taxon>
        <taxon>Strongyloidoidea</taxon>
        <taxon>Strongyloididae</taxon>
        <taxon>Strongyloides</taxon>
    </lineage>
</organism>
<accession>A0A0K0EAZ2</accession>
<dbReference type="STRING" id="6248.A0A0K0EAZ2"/>
<keyword evidence="1" id="KW-1185">Reference proteome</keyword>
<dbReference type="WBParaSite" id="TCONS_00016184.p1">
    <property type="protein sequence ID" value="TCONS_00016184.p1"/>
    <property type="gene ID" value="XLOC_010849"/>
</dbReference>
<reference evidence="2" key="1">
    <citation type="submission" date="2015-08" db="UniProtKB">
        <authorList>
            <consortium name="WormBaseParasite"/>
        </authorList>
    </citation>
    <scope>IDENTIFICATION</scope>
</reference>
<protein>
    <submittedName>
        <fullName evidence="2">DUF5641 domain-containing protein</fullName>
    </submittedName>
</protein>
<evidence type="ECO:0000313" key="2">
    <source>
        <dbReference type="WBParaSite" id="SSTP_0000666450.1"/>
    </source>
</evidence>
<evidence type="ECO:0000313" key="1">
    <source>
        <dbReference type="Proteomes" id="UP000035681"/>
    </source>
</evidence>
<proteinExistence type="predicted"/>
<dbReference type="Proteomes" id="UP000035681">
    <property type="component" value="Unplaced"/>
</dbReference>